<evidence type="ECO:0000313" key="1">
    <source>
        <dbReference type="EMBL" id="CAG2230820.1"/>
    </source>
</evidence>
<protein>
    <submittedName>
        <fullName evidence="1">Uncharacterized protein</fullName>
    </submittedName>
</protein>
<dbReference type="EMBL" id="CAJPWZ010002106">
    <property type="protein sequence ID" value="CAG2230820.1"/>
    <property type="molecule type" value="Genomic_DNA"/>
</dbReference>
<dbReference type="AlphaFoldDB" id="A0A8S3TIB7"/>
<dbReference type="Proteomes" id="UP000683360">
    <property type="component" value="Unassembled WGS sequence"/>
</dbReference>
<evidence type="ECO:0000313" key="2">
    <source>
        <dbReference type="Proteomes" id="UP000683360"/>
    </source>
</evidence>
<name>A0A8S3TIB7_MYTED</name>
<gene>
    <name evidence="1" type="ORF">MEDL_43684</name>
</gene>
<sequence>MLEKEVLYAMNTHPLNYSKGYLIRKEQLEKCKRQFKSFLSDSSLQSTPIRRSHSIFSLPGALSSNSNISNEEIKQLELKRTDFNQRHRRQFLIACLKLLTSSKQCTIRPEVLLDESRHLFEKQSRDVPAIISTLDEHLMFVAVHWPLKLKESLKDSICPSTVLYKSLQSWEEVVKELPDTARRMDKMLLYVSKTGNFPYLIKAENVDKNNCHLFNGKILSNGFKVEVSLQGFNIDVGAKVEIRFYRRVRRSLYWNRDVYVVIGFGQHGPRAELAEDGSLLRQINMPTTTNEDKGKPSLCHIDLHDRTYKKGLTETSNFINHAPNMVYKTDILDQENNLKSSSIQQLLKTSHFPVSDKFPIFHDNGLFSDEKKTETTETICENNNQCAEYRERKQNGCGSRTSHDSNKNKMTAENLSVPKPRYTKEITTRTDLEKFNHQGVGQLYQ</sequence>
<comment type="caution">
    <text evidence="1">The sequence shown here is derived from an EMBL/GenBank/DDBJ whole genome shotgun (WGS) entry which is preliminary data.</text>
</comment>
<accession>A0A8S3TIB7</accession>
<keyword evidence="2" id="KW-1185">Reference proteome</keyword>
<organism evidence="1 2">
    <name type="scientific">Mytilus edulis</name>
    <name type="common">Blue mussel</name>
    <dbReference type="NCBI Taxonomy" id="6550"/>
    <lineage>
        <taxon>Eukaryota</taxon>
        <taxon>Metazoa</taxon>
        <taxon>Spiralia</taxon>
        <taxon>Lophotrochozoa</taxon>
        <taxon>Mollusca</taxon>
        <taxon>Bivalvia</taxon>
        <taxon>Autobranchia</taxon>
        <taxon>Pteriomorphia</taxon>
        <taxon>Mytilida</taxon>
        <taxon>Mytiloidea</taxon>
        <taxon>Mytilidae</taxon>
        <taxon>Mytilinae</taxon>
        <taxon>Mytilus</taxon>
    </lineage>
</organism>
<reference evidence="1" key="1">
    <citation type="submission" date="2021-03" db="EMBL/GenBank/DDBJ databases">
        <authorList>
            <person name="Bekaert M."/>
        </authorList>
    </citation>
    <scope>NUCLEOTIDE SEQUENCE</scope>
</reference>
<proteinExistence type="predicted"/>